<dbReference type="Gene3D" id="1.20.140.150">
    <property type="match status" value="1"/>
</dbReference>
<dbReference type="AlphaFoldDB" id="A0A8C9AER4"/>
<organism evidence="3 4">
    <name type="scientific">Prolemur simus</name>
    <name type="common">Greater bamboo lemur</name>
    <name type="synonym">Hapalemur simus</name>
    <dbReference type="NCBI Taxonomy" id="1328070"/>
    <lineage>
        <taxon>Eukaryota</taxon>
        <taxon>Metazoa</taxon>
        <taxon>Chordata</taxon>
        <taxon>Craniata</taxon>
        <taxon>Vertebrata</taxon>
        <taxon>Euteleostomi</taxon>
        <taxon>Mammalia</taxon>
        <taxon>Eutheria</taxon>
        <taxon>Euarchontoglires</taxon>
        <taxon>Primates</taxon>
        <taxon>Strepsirrhini</taxon>
        <taxon>Lemuriformes</taxon>
        <taxon>Lemuridae</taxon>
        <taxon>Prolemur</taxon>
    </lineage>
</organism>
<keyword evidence="2" id="KW-0472">Membrane</keyword>
<evidence type="ECO:0000256" key="1">
    <source>
        <dbReference type="SAM" id="MobiDB-lite"/>
    </source>
</evidence>
<keyword evidence="2" id="KW-0812">Transmembrane</keyword>
<feature type="transmembrane region" description="Helical" evidence="2">
    <location>
        <begin position="84"/>
        <end position="104"/>
    </location>
</feature>
<keyword evidence="4" id="KW-1185">Reference proteome</keyword>
<feature type="transmembrane region" description="Helical" evidence="2">
    <location>
        <begin position="12"/>
        <end position="30"/>
    </location>
</feature>
<dbReference type="Ensembl" id="ENSPSMT00000037663.1">
    <property type="protein sequence ID" value="ENSPSMP00000032655.1"/>
    <property type="gene ID" value="ENSPSMG00000022583.1"/>
</dbReference>
<protein>
    <submittedName>
        <fullName evidence="3">Transmembrane protein 202</fullName>
    </submittedName>
</protein>
<reference evidence="3" key="2">
    <citation type="submission" date="2025-09" db="UniProtKB">
        <authorList>
            <consortium name="Ensembl"/>
        </authorList>
    </citation>
    <scope>IDENTIFICATION</scope>
</reference>
<evidence type="ECO:0000256" key="2">
    <source>
        <dbReference type="SAM" id="Phobius"/>
    </source>
</evidence>
<dbReference type="Proteomes" id="UP000694414">
    <property type="component" value="Unplaced"/>
</dbReference>
<sequence length="161" mass="18410">MDYLQCSRAFFLISVLTILILLGWLFSSCLPRRGSTTRNLDLKVSMLSFISATCLLLCLSLFVAQVHWYTTDAIESDLLWTYHINWWSDFLCTFAGFIFFLNYLSSRSRPPNQNVTVIPVEKSRLGFGPVTTVSPAKDERSRSKMKSLREGEKNLPNAGLW</sequence>
<feature type="compositionally biased region" description="Basic and acidic residues" evidence="1">
    <location>
        <begin position="136"/>
        <end position="153"/>
    </location>
</feature>
<reference evidence="3" key="1">
    <citation type="submission" date="2025-08" db="UniProtKB">
        <authorList>
            <consortium name="Ensembl"/>
        </authorList>
    </citation>
    <scope>IDENTIFICATION</scope>
</reference>
<proteinExistence type="predicted"/>
<gene>
    <name evidence="3" type="primary">TMEM202</name>
</gene>
<keyword evidence="2" id="KW-1133">Transmembrane helix</keyword>
<name>A0A8C9AER4_PROSS</name>
<evidence type="ECO:0000313" key="3">
    <source>
        <dbReference type="Ensembl" id="ENSPSMP00000032655.1"/>
    </source>
</evidence>
<accession>A0A8C9AER4</accession>
<evidence type="ECO:0000313" key="4">
    <source>
        <dbReference type="Proteomes" id="UP000694414"/>
    </source>
</evidence>
<feature type="region of interest" description="Disordered" evidence="1">
    <location>
        <begin position="129"/>
        <end position="161"/>
    </location>
</feature>
<dbReference type="GeneTree" id="ENSGT01050000244814"/>
<feature type="transmembrane region" description="Helical" evidence="2">
    <location>
        <begin position="42"/>
        <end position="64"/>
    </location>
</feature>